<dbReference type="InterPro" id="IPR000182">
    <property type="entry name" value="GNAT_dom"/>
</dbReference>
<feature type="domain" description="N-acetyltransferase" evidence="1">
    <location>
        <begin position="41"/>
        <end position="139"/>
    </location>
</feature>
<dbReference type="SUPFAM" id="SSF55729">
    <property type="entry name" value="Acyl-CoA N-acyltransferases (Nat)"/>
    <property type="match status" value="1"/>
</dbReference>
<dbReference type="GO" id="GO:0016746">
    <property type="term" value="F:acyltransferase activity"/>
    <property type="evidence" value="ECO:0007669"/>
    <property type="project" value="UniProtKB-KW"/>
</dbReference>
<organism evidence="2 3">
    <name type="scientific">Heyndrickxia acidicola</name>
    <dbReference type="NCBI Taxonomy" id="209389"/>
    <lineage>
        <taxon>Bacteria</taxon>
        <taxon>Bacillati</taxon>
        <taxon>Bacillota</taxon>
        <taxon>Bacilli</taxon>
        <taxon>Bacillales</taxon>
        <taxon>Bacillaceae</taxon>
        <taxon>Heyndrickxia</taxon>
    </lineage>
</organism>
<evidence type="ECO:0000259" key="1">
    <source>
        <dbReference type="Pfam" id="PF00583"/>
    </source>
</evidence>
<dbReference type="EC" id="2.3.1.-" evidence="2"/>
<reference evidence="2 3" key="1">
    <citation type="submission" date="2023-03" db="EMBL/GenBank/DDBJ databases">
        <title>Bacillus Genome Sequencing.</title>
        <authorList>
            <person name="Dunlap C."/>
        </authorList>
    </citation>
    <scope>NUCLEOTIDE SEQUENCE [LARGE SCALE GENOMIC DNA]</scope>
    <source>
        <strain evidence="2 3">B-23453</strain>
    </source>
</reference>
<dbReference type="InterPro" id="IPR016181">
    <property type="entry name" value="Acyl_CoA_acyltransferase"/>
</dbReference>
<keyword evidence="3" id="KW-1185">Reference proteome</keyword>
<protein>
    <submittedName>
        <fullName evidence="2">GNAT family N-acetyltransferase</fullName>
        <ecNumber evidence="2">2.3.1.-</ecNumber>
    </submittedName>
</protein>
<comment type="caution">
    <text evidence="2">The sequence shown here is derived from an EMBL/GenBank/DDBJ whole genome shotgun (WGS) entry which is preliminary data.</text>
</comment>
<dbReference type="Proteomes" id="UP001341444">
    <property type="component" value="Unassembled WGS sequence"/>
</dbReference>
<evidence type="ECO:0000313" key="3">
    <source>
        <dbReference type="Proteomes" id="UP001341444"/>
    </source>
</evidence>
<dbReference type="RefSeq" id="WP_066269881.1">
    <property type="nucleotide sequence ID" value="NZ_JARMAB010000044.1"/>
</dbReference>
<dbReference type="EMBL" id="JARMAB010000044">
    <property type="protein sequence ID" value="MED1205935.1"/>
    <property type="molecule type" value="Genomic_DNA"/>
</dbReference>
<gene>
    <name evidence="2" type="ORF">P4T90_23150</name>
</gene>
<dbReference type="Gene3D" id="3.40.630.30">
    <property type="match status" value="1"/>
</dbReference>
<sequence>MDISLSLIPYEDKSILGNLLQLYRYDSSEFDDNVLSHHGLYLYKYLDHQWTEEYRRPFMIKVNGEIAGFALVILNVPKEFTKISSAEKTNVISDFFIMRKFRHRGIGKHVAFSIFKEFKGVWEVKQTITNKSAHEFWKKIISEYTDTYKKEILQNESWNGPVIVFQS</sequence>
<proteinExistence type="predicted"/>
<accession>A0ABU6MSC5</accession>
<dbReference type="Pfam" id="PF00583">
    <property type="entry name" value="Acetyltransf_1"/>
    <property type="match status" value="1"/>
</dbReference>
<keyword evidence="2" id="KW-0012">Acyltransferase</keyword>
<evidence type="ECO:0000313" key="2">
    <source>
        <dbReference type="EMBL" id="MED1205935.1"/>
    </source>
</evidence>
<name>A0ABU6MSC5_9BACI</name>
<dbReference type="CDD" id="cd04301">
    <property type="entry name" value="NAT_SF"/>
    <property type="match status" value="1"/>
</dbReference>
<keyword evidence="2" id="KW-0808">Transferase</keyword>